<reference evidence="2 3" key="1">
    <citation type="journal article" date="2018" name="Biotechnol. Biofuels">
        <title>Integrative visual omics of the white-rot fungus Polyporus brumalis exposes the biotechnological potential of its oxidative enzymes for delignifying raw plant biomass.</title>
        <authorList>
            <person name="Miyauchi S."/>
            <person name="Rancon A."/>
            <person name="Drula E."/>
            <person name="Hage H."/>
            <person name="Chaduli D."/>
            <person name="Favel A."/>
            <person name="Grisel S."/>
            <person name="Henrissat B."/>
            <person name="Herpoel-Gimbert I."/>
            <person name="Ruiz-Duenas F.J."/>
            <person name="Chevret D."/>
            <person name="Hainaut M."/>
            <person name="Lin J."/>
            <person name="Wang M."/>
            <person name="Pangilinan J."/>
            <person name="Lipzen A."/>
            <person name="Lesage-Meessen L."/>
            <person name="Navarro D."/>
            <person name="Riley R."/>
            <person name="Grigoriev I.V."/>
            <person name="Zhou S."/>
            <person name="Raouche S."/>
            <person name="Rosso M.N."/>
        </authorList>
    </citation>
    <scope>NUCLEOTIDE SEQUENCE [LARGE SCALE GENOMIC DNA]</scope>
    <source>
        <strain evidence="2 3">BRFM 1820</strain>
    </source>
</reference>
<evidence type="ECO:0000259" key="1">
    <source>
        <dbReference type="PROSITE" id="PS50011"/>
    </source>
</evidence>
<dbReference type="InterPro" id="IPR011009">
    <property type="entry name" value="Kinase-like_dom_sf"/>
</dbReference>
<dbReference type="GO" id="GO:0005524">
    <property type="term" value="F:ATP binding"/>
    <property type="evidence" value="ECO:0007669"/>
    <property type="project" value="InterPro"/>
</dbReference>
<dbReference type="EMBL" id="KZ857463">
    <property type="protein sequence ID" value="RDX43514.1"/>
    <property type="molecule type" value="Genomic_DNA"/>
</dbReference>
<evidence type="ECO:0000313" key="2">
    <source>
        <dbReference type="EMBL" id="RDX43514.1"/>
    </source>
</evidence>
<accession>A0A371CT87</accession>
<feature type="domain" description="Protein kinase" evidence="1">
    <location>
        <begin position="403"/>
        <end position="612"/>
    </location>
</feature>
<dbReference type="Gene3D" id="1.10.510.10">
    <property type="entry name" value="Transferase(Phosphotransferase) domain 1"/>
    <property type="match status" value="1"/>
</dbReference>
<keyword evidence="3" id="KW-1185">Reference proteome</keyword>
<sequence length="612" mass="68148">MAENTTTLRYFAVVHGVLDPCARHVTVPSNAPVLEVLEELGRRMGQRAGSIVLWKPRDFLPKSERNRLRSLLKQHQCDLSQFCVEIDDEVIVSDYFHPGGRADTGVRADTITTLVVEVPTPERVAVDAAELPEHSDEAKDVLTKLREGLKKVRQAGPSGTPSRNCHPKAYYEYQCGDFSILDGRYGNKPTTIAPPVEDFHYAFAQFKAECSDEQLQPPEEFVRQVAELMNSVSQIETDEIRRQATTRSLLSDLLSATFSNTTLADHVHTYSRERPPLGLAGLAIVEEKAELGSSGDGSVQGSFFYIHFWMDAAQAALFDACFCPSFVIAVAGSCIAICGAILTSRVIVHRLTDYIWLANSRLNDDANAHRIARVFYALGNALGRLRSFYAQMEEPTDKATRYFPLATAYRDGNRIVKFRYTHYLKDVAEACVIYRAVECEGAPPRQLVVKFVEHYGVAAHELLAKEGLAPKLLYHGDIWLEGPEAKGCGSRRMVVMEHIEGMTAHAMLYADENHTLPAGVRDAVKRAVKLLHDNKMVHGDIRLGNVVIANPTGADDDDVGKRVRIVDFDWAGEEGTVRYPLHLSKDVRWPAGVADHALIRAQHDDEMVRRLG</sequence>
<dbReference type="PROSITE" id="PS50011">
    <property type="entry name" value="PROTEIN_KINASE_DOM"/>
    <property type="match status" value="1"/>
</dbReference>
<dbReference type="GO" id="GO:0004672">
    <property type="term" value="F:protein kinase activity"/>
    <property type="evidence" value="ECO:0007669"/>
    <property type="project" value="InterPro"/>
</dbReference>
<dbReference type="Proteomes" id="UP000256964">
    <property type="component" value="Unassembled WGS sequence"/>
</dbReference>
<evidence type="ECO:0000313" key="3">
    <source>
        <dbReference type="Proteomes" id="UP000256964"/>
    </source>
</evidence>
<proteinExistence type="predicted"/>
<protein>
    <recommendedName>
        <fullName evidence="1">Protein kinase domain-containing protein</fullName>
    </recommendedName>
</protein>
<name>A0A371CT87_9APHY</name>
<dbReference type="InterPro" id="IPR008266">
    <property type="entry name" value="Tyr_kinase_AS"/>
</dbReference>
<dbReference type="SUPFAM" id="SSF56112">
    <property type="entry name" value="Protein kinase-like (PK-like)"/>
    <property type="match status" value="1"/>
</dbReference>
<organism evidence="2 3">
    <name type="scientific">Lentinus brumalis</name>
    <dbReference type="NCBI Taxonomy" id="2498619"/>
    <lineage>
        <taxon>Eukaryota</taxon>
        <taxon>Fungi</taxon>
        <taxon>Dikarya</taxon>
        <taxon>Basidiomycota</taxon>
        <taxon>Agaricomycotina</taxon>
        <taxon>Agaricomycetes</taxon>
        <taxon>Polyporales</taxon>
        <taxon>Polyporaceae</taxon>
        <taxon>Lentinus</taxon>
    </lineage>
</organism>
<dbReference type="OrthoDB" id="2743652at2759"/>
<dbReference type="AlphaFoldDB" id="A0A371CT87"/>
<gene>
    <name evidence="2" type="ORF">OH76DRAFT_1487784</name>
</gene>
<dbReference type="PROSITE" id="PS00109">
    <property type="entry name" value="PROTEIN_KINASE_TYR"/>
    <property type="match status" value="1"/>
</dbReference>
<dbReference type="InterPro" id="IPR000719">
    <property type="entry name" value="Prot_kinase_dom"/>
</dbReference>